<protein>
    <recommendedName>
        <fullName evidence="3">Lipoprotein</fullName>
    </recommendedName>
</protein>
<keyword evidence="2" id="KW-1185">Reference proteome</keyword>
<evidence type="ECO:0008006" key="3">
    <source>
        <dbReference type="Google" id="ProtNLM"/>
    </source>
</evidence>
<evidence type="ECO:0000313" key="1">
    <source>
        <dbReference type="EMBL" id="MEX6504424.1"/>
    </source>
</evidence>
<organism evidence="1 2">
    <name type="scientific">Pseudomonas zhanjiangensis</name>
    <dbReference type="NCBI Taxonomy" id="3239015"/>
    <lineage>
        <taxon>Bacteria</taxon>
        <taxon>Pseudomonadati</taxon>
        <taxon>Pseudomonadota</taxon>
        <taxon>Gammaproteobacteria</taxon>
        <taxon>Pseudomonadales</taxon>
        <taxon>Pseudomonadaceae</taxon>
        <taxon>Pseudomonas</taxon>
    </lineage>
</organism>
<name>A0ABV3YZF9_9PSED</name>
<reference evidence="1 2" key="1">
    <citation type="submission" date="2024-07" db="EMBL/GenBank/DDBJ databases">
        <authorList>
            <person name="Li M."/>
        </authorList>
    </citation>
    <scope>NUCLEOTIDE SEQUENCE [LARGE SCALE GENOMIC DNA]</scope>
    <source>
        <strain evidence="1 2">25A3E</strain>
    </source>
</reference>
<proteinExistence type="predicted"/>
<comment type="caution">
    <text evidence="1">The sequence shown here is derived from an EMBL/GenBank/DDBJ whole genome shotgun (WGS) entry which is preliminary data.</text>
</comment>
<dbReference type="RefSeq" id="WP_369289359.1">
    <property type="nucleotide sequence ID" value="NZ_JBFTEG010000025.1"/>
</dbReference>
<evidence type="ECO:0000313" key="2">
    <source>
        <dbReference type="Proteomes" id="UP001560296"/>
    </source>
</evidence>
<gene>
    <name evidence="1" type="ORF">AB5S05_20410</name>
</gene>
<sequence>MTIKLASATVALISLSGCVTNYIPLPGESRIDYKGTVVGYHQPSFGTLFYANKQSQDLSLHKDQTAMVMALHGYPSLQAMPQGHFTVAAANGASAEHAEMYRNMPPATTVATAMQYGKSISGNLADLAVGQGGMSTLALAGALAGPDNSQKDPRYSFSSILCFKTVEGYDADRAIRACWDDIENSITALPQYREPVEITRTWNVFLKVPTPKGEEGRVQALLQRSQAEYVKGFAPKQLGGYPAHIFSVQVSFRTPKDETTRTTPEQLSKVLASKKPTNLVYLITENPKWSFTGIGVPAGLVF</sequence>
<dbReference type="PROSITE" id="PS51257">
    <property type="entry name" value="PROKAR_LIPOPROTEIN"/>
    <property type="match status" value="1"/>
</dbReference>
<dbReference type="EMBL" id="JBFTEG010000025">
    <property type="protein sequence ID" value="MEX6504424.1"/>
    <property type="molecule type" value="Genomic_DNA"/>
</dbReference>
<dbReference type="Proteomes" id="UP001560296">
    <property type="component" value="Unassembled WGS sequence"/>
</dbReference>
<accession>A0ABV3YZF9</accession>